<feature type="transmembrane region" description="Helical" evidence="2">
    <location>
        <begin position="225"/>
        <end position="251"/>
    </location>
</feature>
<feature type="region of interest" description="Disordered" evidence="1">
    <location>
        <begin position="114"/>
        <end position="139"/>
    </location>
</feature>
<feature type="region of interest" description="Disordered" evidence="1">
    <location>
        <begin position="347"/>
        <end position="532"/>
    </location>
</feature>
<protein>
    <submittedName>
        <fullName evidence="3">Uncharacterized protein</fullName>
    </submittedName>
</protein>
<dbReference type="Proteomes" id="UP000007799">
    <property type="component" value="Unassembled WGS sequence"/>
</dbReference>
<dbReference type="STRING" id="946362.F2UGT2"/>
<name>F2UGT2_SALR5</name>
<evidence type="ECO:0000313" key="4">
    <source>
        <dbReference type="Proteomes" id="UP000007799"/>
    </source>
</evidence>
<evidence type="ECO:0000313" key="3">
    <source>
        <dbReference type="EMBL" id="EGD75832.1"/>
    </source>
</evidence>
<dbReference type="KEGG" id="sre:PTSG_12660"/>
<feature type="region of interest" description="Disordered" evidence="1">
    <location>
        <begin position="160"/>
        <end position="200"/>
    </location>
</feature>
<feature type="compositionally biased region" description="Acidic residues" evidence="1">
    <location>
        <begin position="378"/>
        <end position="387"/>
    </location>
</feature>
<dbReference type="EMBL" id="GL832973">
    <property type="protein sequence ID" value="EGD75832.1"/>
    <property type="molecule type" value="Genomic_DNA"/>
</dbReference>
<dbReference type="RefSeq" id="XP_004991753.1">
    <property type="nucleotide sequence ID" value="XM_004991696.1"/>
</dbReference>
<dbReference type="InParanoid" id="F2UGT2"/>
<feature type="compositionally biased region" description="Basic and acidic residues" evidence="1">
    <location>
        <begin position="483"/>
        <end position="494"/>
    </location>
</feature>
<dbReference type="GeneID" id="16072313"/>
<keyword evidence="2" id="KW-0472">Membrane</keyword>
<feature type="compositionally biased region" description="Basic and acidic residues" evidence="1">
    <location>
        <begin position="114"/>
        <end position="134"/>
    </location>
</feature>
<keyword evidence="2" id="KW-0812">Transmembrane</keyword>
<keyword evidence="4" id="KW-1185">Reference proteome</keyword>
<feature type="compositionally biased region" description="Polar residues" evidence="1">
    <location>
        <begin position="348"/>
        <end position="357"/>
    </location>
</feature>
<organism evidence="4">
    <name type="scientific">Salpingoeca rosetta (strain ATCC 50818 / BSB-021)</name>
    <dbReference type="NCBI Taxonomy" id="946362"/>
    <lineage>
        <taxon>Eukaryota</taxon>
        <taxon>Choanoflagellata</taxon>
        <taxon>Craspedida</taxon>
        <taxon>Salpingoecidae</taxon>
        <taxon>Salpingoeca</taxon>
    </lineage>
</organism>
<feature type="compositionally biased region" description="Acidic residues" evidence="1">
    <location>
        <begin position="419"/>
        <end position="430"/>
    </location>
</feature>
<proteinExistence type="predicted"/>
<keyword evidence="2" id="KW-1133">Transmembrane helix</keyword>
<feature type="compositionally biased region" description="Basic and acidic residues" evidence="1">
    <location>
        <begin position="516"/>
        <end position="532"/>
    </location>
</feature>
<evidence type="ECO:0000256" key="2">
    <source>
        <dbReference type="SAM" id="Phobius"/>
    </source>
</evidence>
<sequence length="532" mass="59177">MHRSSSLPCLHAHAEAQTSHQQQQQRAVIRLRCPSVADSRPHSLHYPRSPSPTKAVATAQNKKPQPTGCYHHFDMHAQQHRKQAPFLSRMRSTHTCDACPDSNDALQQERLQLEQERRTEEEQHQHQEEQEQEQHSQQVITITPPSAHVSSSSIRSAATCDCSSSSSSSTSDTASAASSTASTPTRGSTNGRNAHGKQLFPKPSELKYQCNTPLMWAKRVGVVTFAVPAVVGGGALALAGGAVLIPSLAIGRYVKNVKRRRAARRRRQQQRHRVAYEHMSMEQAMCKALRGDSRCLHCERNVNCTHPHQAGERCGLCLHYIWDNTCAHFYGHDGTCIFCHVRQDPPADTSTASNGNADSDSDSDSHTHHSMTSSSSSSEDEDEEENWTDWGSMDTVIIHADDDDDDDDNGDAVSAANGDEVEEKEQEVEGQEVAGRGHDDDDDEEEEEEEEEAVQQEADDDEEEEEEEEEEAVQQEEEEADMEQVREVVEEQARQQDAVAIVVEHDTDDDADDEGEHSGDEVEVKQEAHARI</sequence>
<dbReference type="eggNOG" id="ENOG502SG5Z">
    <property type="taxonomic scope" value="Eukaryota"/>
</dbReference>
<feature type="compositionally biased region" description="Acidic residues" evidence="1">
    <location>
        <begin position="401"/>
        <end position="410"/>
    </location>
</feature>
<dbReference type="AlphaFoldDB" id="F2UGT2"/>
<gene>
    <name evidence="3" type="ORF">PTSG_12660</name>
</gene>
<feature type="compositionally biased region" description="Acidic residues" evidence="1">
    <location>
        <begin position="440"/>
        <end position="482"/>
    </location>
</feature>
<feature type="compositionally biased region" description="Acidic residues" evidence="1">
    <location>
        <begin position="506"/>
        <end position="515"/>
    </location>
</feature>
<accession>F2UGT2</accession>
<reference evidence="3" key="1">
    <citation type="submission" date="2009-08" db="EMBL/GenBank/DDBJ databases">
        <title>Annotation of Salpingoeca rosetta.</title>
        <authorList>
            <consortium name="The Broad Institute Genome Sequencing Platform"/>
            <person name="Russ C."/>
            <person name="Cuomo C."/>
            <person name="Burger G."/>
            <person name="Gray M.W."/>
            <person name="Holland P.W.H."/>
            <person name="King N."/>
            <person name="Lang F.B.F."/>
            <person name="Roger A.J."/>
            <person name="Ruiz-Trillo I."/>
            <person name="Young S.K."/>
            <person name="Zeng Q."/>
            <person name="Gargeya S."/>
            <person name="Alvarado L."/>
            <person name="Berlin A."/>
            <person name="Chapman S.B."/>
            <person name="Chen Z."/>
            <person name="Freedman E."/>
            <person name="Gellesch M."/>
            <person name="Goldberg J."/>
            <person name="Griggs A."/>
            <person name="Gujja S."/>
            <person name="Heilman E."/>
            <person name="Heiman D."/>
            <person name="Howarth C."/>
            <person name="Mehta T."/>
            <person name="Neiman D."/>
            <person name="Pearson M."/>
            <person name="Roberts A."/>
            <person name="Saif S."/>
            <person name="Shea T."/>
            <person name="Shenoy N."/>
            <person name="Sisk P."/>
            <person name="Stolte C."/>
            <person name="Sykes S."/>
            <person name="White J."/>
            <person name="Yandava C."/>
            <person name="Haas B."/>
            <person name="Nusbaum C."/>
            <person name="Birren B."/>
        </authorList>
    </citation>
    <scope>NUCLEOTIDE SEQUENCE [LARGE SCALE GENOMIC DNA]</scope>
    <source>
        <strain evidence="3">ATCC 50818</strain>
    </source>
</reference>
<evidence type="ECO:0000256" key="1">
    <source>
        <dbReference type="SAM" id="MobiDB-lite"/>
    </source>
</evidence>
<feature type="compositionally biased region" description="Low complexity" evidence="1">
    <location>
        <begin position="160"/>
        <end position="183"/>
    </location>
</feature>